<dbReference type="WBParaSite" id="nRc.2.0.1.t08661-RA">
    <property type="protein sequence ID" value="nRc.2.0.1.t08661-RA"/>
    <property type="gene ID" value="nRc.2.0.1.g08661"/>
</dbReference>
<reference evidence="3" key="1">
    <citation type="submission" date="2022-11" db="UniProtKB">
        <authorList>
            <consortium name="WormBaseParasite"/>
        </authorList>
    </citation>
    <scope>IDENTIFICATION</scope>
</reference>
<accession>A0A915I4I0</accession>
<dbReference type="AlphaFoldDB" id="A0A915I4I0"/>
<protein>
    <submittedName>
        <fullName evidence="3">Uncharacterized protein</fullName>
    </submittedName>
</protein>
<feature type="region of interest" description="Disordered" evidence="1">
    <location>
        <begin position="258"/>
        <end position="297"/>
    </location>
</feature>
<organism evidence="2 3">
    <name type="scientific">Romanomermis culicivorax</name>
    <name type="common">Nematode worm</name>
    <dbReference type="NCBI Taxonomy" id="13658"/>
    <lineage>
        <taxon>Eukaryota</taxon>
        <taxon>Metazoa</taxon>
        <taxon>Ecdysozoa</taxon>
        <taxon>Nematoda</taxon>
        <taxon>Enoplea</taxon>
        <taxon>Dorylaimia</taxon>
        <taxon>Mermithida</taxon>
        <taxon>Mermithoidea</taxon>
        <taxon>Mermithidae</taxon>
        <taxon>Romanomermis</taxon>
    </lineage>
</organism>
<sequence length="349" mass="40499">MRKQNEAVYFGNSVNSRYCSSPRKCRENDLSWISDLEARLFEKAESNSITNGLKNFRAETLMRKNVNNSHQNEQRQNVSINNRDKVTTKQQHQLKIIHSLRKMDDTNLNLSAAIFENFSHNQNGEKSSFPSENGHFRQLNPKNFQKNEEDPIYIPRPDYDIDYSSYIYGHVIKPKVKSEDDISMTAANRHMTLKRYSDYEQGARIYGSQHPQNNDHNGKRNVQQKTLVRNSYDDISARKIAGQNVFLEDTTRKNGIFSDDSRMNGIPNEFGRRNGIFDDSSPRNGISNGHGRRNGTLNDCCQKNEIFVDGGMRHNIFNDDIRRNGMQNGGYLDNRQNGDLRNMNNRYVW</sequence>
<keyword evidence="2" id="KW-1185">Reference proteome</keyword>
<name>A0A915I4I0_ROMCU</name>
<dbReference type="Proteomes" id="UP000887565">
    <property type="component" value="Unplaced"/>
</dbReference>
<evidence type="ECO:0000256" key="1">
    <source>
        <dbReference type="SAM" id="MobiDB-lite"/>
    </source>
</evidence>
<evidence type="ECO:0000313" key="2">
    <source>
        <dbReference type="Proteomes" id="UP000887565"/>
    </source>
</evidence>
<feature type="region of interest" description="Disordered" evidence="1">
    <location>
        <begin position="123"/>
        <end position="151"/>
    </location>
</feature>
<evidence type="ECO:0000313" key="3">
    <source>
        <dbReference type="WBParaSite" id="nRc.2.0.1.t08661-RA"/>
    </source>
</evidence>
<proteinExistence type="predicted"/>